<keyword evidence="2" id="KW-1185">Reference proteome</keyword>
<gene>
    <name evidence="1" type="ORF">MRATA1EN1_LOCUS11684</name>
</gene>
<reference evidence="1" key="1">
    <citation type="submission" date="2023-04" db="EMBL/GenBank/DDBJ databases">
        <authorList>
            <consortium name="ELIXIR-Norway"/>
        </authorList>
    </citation>
    <scope>NUCLEOTIDE SEQUENCE [LARGE SCALE GENOMIC DNA]</scope>
</reference>
<sequence length="211" mass="22949">MQMNTLTWSPRAGFIHYSKLCKCHWVLHVRILPLVPAASSCLTDPARLLPLLAPQECTFICPTQNPISDSTCSLATSLPEACWQVLAIRQDCVCALSHSAVSDSLTLWTDSLSGSSVHRIFQARVTGVCCHFLLQGIFPTQGSNPCLLSLLHWQMGSSPLSPLGSPSGKTIQAQIDGLLISKHFQGKNTLSAYICVLISQKSVYLVIGWIS</sequence>
<evidence type="ECO:0000313" key="1">
    <source>
        <dbReference type="EMBL" id="CAI9162722.1"/>
    </source>
</evidence>
<evidence type="ECO:0000313" key="2">
    <source>
        <dbReference type="Proteomes" id="UP001176941"/>
    </source>
</evidence>
<organism evidence="1 2">
    <name type="scientific">Rangifer tarandus platyrhynchus</name>
    <name type="common">Svalbard reindeer</name>
    <dbReference type="NCBI Taxonomy" id="3082113"/>
    <lineage>
        <taxon>Eukaryota</taxon>
        <taxon>Metazoa</taxon>
        <taxon>Chordata</taxon>
        <taxon>Craniata</taxon>
        <taxon>Vertebrata</taxon>
        <taxon>Euteleostomi</taxon>
        <taxon>Mammalia</taxon>
        <taxon>Eutheria</taxon>
        <taxon>Laurasiatheria</taxon>
        <taxon>Artiodactyla</taxon>
        <taxon>Ruminantia</taxon>
        <taxon>Pecora</taxon>
        <taxon>Cervidae</taxon>
        <taxon>Odocoileinae</taxon>
        <taxon>Rangifer</taxon>
    </lineage>
</organism>
<accession>A0ABN8YMC3</accession>
<name>A0ABN8YMC3_RANTA</name>
<dbReference type="EMBL" id="OX459957">
    <property type="protein sequence ID" value="CAI9162722.1"/>
    <property type="molecule type" value="Genomic_DNA"/>
</dbReference>
<proteinExistence type="predicted"/>
<protein>
    <submittedName>
        <fullName evidence="1">Uncharacterized protein</fullName>
    </submittedName>
</protein>
<dbReference type="Proteomes" id="UP001176941">
    <property type="component" value="Chromosome 21"/>
</dbReference>